<dbReference type="EMBL" id="JAPMXC010000010">
    <property type="protein sequence ID" value="MCY0389142.1"/>
    <property type="molecule type" value="Genomic_DNA"/>
</dbReference>
<protein>
    <submittedName>
        <fullName evidence="1">TIGR04255 family protein</fullName>
    </submittedName>
</protein>
<accession>A0ABT3ZRN0</accession>
<reference evidence="1" key="1">
    <citation type="submission" date="2022-11" db="EMBL/GenBank/DDBJ databases">
        <title>Robbsia betulipollinis sp. nov., isolated from pollen of birch (Betula pendula).</title>
        <authorList>
            <person name="Shi H."/>
            <person name="Ambika Manirajan B."/>
            <person name="Ratering S."/>
            <person name="Geissler-Plaum R."/>
            <person name="Schnell S."/>
        </authorList>
    </citation>
    <scope>NUCLEOTIDE SEQUENCE</scope>
    <source>
        <strain evidence="1">Bb-Pol-6</strain>
    </source>
</reference>
<dbReference type="RefSeq" id="WP_267849527.1">
    <property type="nucleotide sequence ID" value="NZ_JAPMXC010000010.1"/>
</dbReference>
<sequence>MMKFENAPLIELIVELRWGAPSVTFPQAILGQPSSHANVTTHADDLVIAFGQHIAEAGYVMSEKLFPPGMPIVAFQTSHRFRKPISEAAGTSLFGIGAGVFSVNITPPYKSWSEFRPIVEIGINALLKSRIGDSAQQPFVTVSLRYVNAFGSDLMGEKSASDFLQMLGFGVTLPSVLDEMIDSSKPFKPMLLLNLPLTHQRNMNVNVGHAFVNGQESVLMDNVVASSMPVAPELSTVMTELDNARALIHKFFVESTRPISHLLQPSEE</sequence>
<evidence type="ECO:0000313" key="2">
    <source>
        <dbReference type="Proteomes" id="UP001082899"/>
    </source>
</evidence>
<proteinExistence type="predicted"/>
<dbReference type="Proteomes" id="UP001082899">
    <property type="component" value="Unassembled WGS sequence"/>
</dbReference>
<dbReference type="NCBIfam" id="TIGR04255">
    <property type="entry name" value="sporadTIGR04255"/>
    <property type="match status" value="1"/>
</dbReference>
<organism evidence="1 2">
    <name type="scientific">Robbsia betulipollinis</name>
    <dbReference type="NCBI Taxonomy" id="2981849"/>
    <lineage>
        <taxon>Bacteria</taxon>
        <taxon>Pseudomonadati</taxon>
        <taxon>Pseudomonadota</taxon>
        <taxon>Betaproteobacteria</taxon>
        <taxon>Burkholderiales</taxon>
        <taxon>Burkholderiaceae</taxon>
        <taxon>Robbsia</taxon>
    </lineage>
</organism>
<comment type="caution">
    <text evidence="1">The sequence shown here is derived from an EMBL/GenBank/DDBJ whole genome shotgun (WGS) entry which is preliminary data.</text>
</comment>
<evidence type="ECO:0000313" key="1">
    <source>
        <dbReference type="EMBL" id="MCY0389142.1"/>
    </source>
</evidence>
<name>A0ABT3ZRN0_9BURK</name>
<dbReference type="InterPro" id="IPR026349">
    <property type="entry name" value="CHP04255"/>
</dbReference>
<keyword evidence="2" id="KW-1185">Reference proteome</keyword>
<gene>
    <name evidence="1" type="ORF">OVY01_18510</name>
</gene>